<dbReference type="SUPFAM" id="SSF53474">
    <property type="entry name" value="alpha/beta-Hydrolases"/>
    <property type="match status" value="1"/>
</dbReference>
<dbReference type="EMBL" id="SRYD01000040">
    <property type="protein sequence ID" value="TGY72459.1"/>
    <property type="molecule type" value="Genomic_DNA"/>
</dbReference>
<evidence type="ECO:0000259" key="3">
    <source>
        <dbReference type="Pfam" id="PF08241"/>
    </source>
</evidence>
<reference evidence="6" key="1">
    <citation type="submission" date="2016-04" db="EMBL/GenBank/DDBJ databases">
        <title>Complete Genome Sequences of Twelve Strains of a Stable Defined Moderately Diverse Mouse Microbiota 2 (sDMDMm2).</title>
        <authorList>
            <person name="Uchimura Y."/>
            <person name="Wyss M."/>
            <person name="Brugiroux S."/>
            <person name="Limenitakis J.P."/>
            <person name="Stecher B."/>
            <person name="McCoy K.D."/>
            <person name="Macpherson A.J."/>
        </authorList>
    </citation>
    <scope>NUCLEOTIDE SEQUENCE [LARGE SCALE GENOMIC DNA]</scope>
    <source>
        <strain evidence="6">YL27</strain>
    </source>
</reference>
<evidence type="ECO:0000256" key="1">
    <source>
        <dbReference type="ARBA" id="ARBA00022603"/>
    </source>
</evidence>
<feature type="domain" description="Methyltransferase type 11" evidence="3">
    <location>
        <begin position="270"/>
        <end position="361"/>
    </location>
</feature>
<organism evidence="4 6">
    <name type="scientific">Muribaculum intestinale</name>
    <dbReference type="NCBI Taxonomy" id="1796646"/>
    <lineage>
        <taxon>Bacteria</taxon>
        <taxon>Pseudomonadati</taxon>
        <taxon>Bacteroidota</taxon>
        <taxon>Bacteroidia</taxon>
        <taxon>Bacteroidales</taxon>
        <taxon>Muribaculaceae</taxon>
        <taxon>Muribaculum</taxon>
    </lineage>
</organism>
<gene>
    <name evidence="4" type="ORF">A4V02_07045</name>
    <name evidence="5" type="ORF">E5333_10205</name>
</gene>
<keyword evidence="6" id="KW-1185">Reference proteome</keyword>
<accession>A0A1Z2XIZ6</accession>
<dbReference type="InterPro" id="IPR050602">
    <property type="entry name" value="Malonyl-ACP_OMT"/>
</dbReference>
<evidence type="ECO:0000313" key="7">
    <source>
        <dbReference type="Proteomes" id="UP000306630"/>
    </source>
</evidence>
<dbReference type="Gene3D" id="3.40.50.150">
    <property type="entry name" value="Vaccinia Virus protein VP39"/>
    <property type="match status" value="1"/>
</dbReference>
<dbReference type="InterPro" id="IPR013216">
    <property type="entry name" value="Methyltransf_11"/>
</dbReference>
<dbReference type="RefSeq" id="WP_068960817.1">
    <property type="nucleotide sequence ID" value="NZ_CAJTAP010000017.1"/>
</dbReference>
<accession>A0A1B1S9N8</accession>
<dbReference type="ESTHER" id="9porp-a0a1b1s9n8">
    <property type="family name" value="BioG_Pimeloyl-ACP-methyl-esterase"/>
</dbReference>
<dbReference type="STRING" id="1796646.A4V02_07045"/>
<dbReference type="GO" id="GO:0032259">
    <property type="term" value="P:methylation"/>
    <property type="evidence" value="ECO:0007669"/>
    <property type="project" value="UniProtKB-KW"/>
</dbReference>
<dbReference type="Proteomes" id="UP000186351">
    <property type="component" value="Chromosome"/>
</dbReference>
<dbReference type="EMBL" id="CP015402">
    <property type="protein sequence ID" value="ANU63505.1"/>
    <property type="molecule type" value="Genomic_DNA"/>
</dbReference>
<reference evidence="4" key="2">
    <citation type="submission" date="2017-04" db="EMBL/GenBank/DDBJ databases">
        <title>Complete Genome Sequences of Twelve Strains of a Stable Defined Moderately Diverse Mouse Microbiota 2 (sDMDMm2).</title>
        <authorList>
            <person name="Uchimura Y."/>
            <person name="Wyss M."/>
            <person name="Brugiroux S."/>
            <person name="Limenitakis J.P."/>
            <person name="Stecher B."/>
            <person name="McCoy K.D."/>
            <person name="Macpherson A.J."/>
        </authorList>
    </citation>
    <scope>NUCLEOTIDE SEQUENCE</scope>
    <source>
        <strain evidence="4">YL27</strain>
    </source>
</reference>
<dbReference type="CDD" id="cd02440">
    <property type="entry name" value="AdoMet_MTases"/>
    <property type="match status" value="1"/>
</dbReference>
<keyword evidence="1" id="KW-0489">Methyltransferase</keyword>
<dbReference type="InterPro" id="IPR007398">
    <property type="entry name" value="BioG"/>
</dbReference>
<reference evidence="5 7" key="3">
    <citation type="submission" date="2019-04" db="EMBL/GenBank/DDBJ databases">
        <title>Microbes associate with the intestines of laboratory mice.</title>
        <authorList>
            <person name="Navarre W."/>
            <person name="Wong E."/>
            <person name="Huang K."/>
            <person name="Tropini C."/>
            <person name="Ng K."/>
            <person name="Yu B."/>
        </authorList>
    </citation>
    <scope>NUCLEOTIDE SEQUENCE [LARGE SCALE GENOMIC DNA]</scope>
    <source>
        <strain evidence="5 7">NM06_A21</strain>
    </source>
</reference>
<protein>
    <submittedName>
        <fullName evidence="5">DUF452 family protein</fullName>
    </submittedName>
</protein>
<dbReference type="InterPro" id="IPR029063">
    <property type="entry name" value="SAM-dependent_MTases_sf"/>
</dbReference>
<evidence type="ECO:0000256" key="2">
    <source>
        <dbReference type="ARBA" id="ARBA00022679"/>
    </source>
</evidence>
<keyword evidence="2" id="KW-0808">Transferase</keyword>
<dbReference type="Pfam" id="PF08241">
    <property type="entry name" value="Methyltransf_11"/>
    <property type="match status" value="1"/>
</dbReference>
<sequence>MIQRIIHKSNDNHDLILIFLGWGTDAQAISTLRYPGCDIMAVWDYRDPSFDTSHIQRYRNIYLFAWSMGVMMAERVLCGHPDIRPTLSIAVNGSPYPIDDLRGIPYAIFTGTLDGLDESSLQKFRRRMCRNKEEYAGYRDVQPDRPIDELRDELRILGMLAKENHTIHSTTLKWDRAIIAGNDRIFPADNLRRAWDTLSTRIRITEDGHLPDWQTIINQEIIDKDYVARKFMRSLPTYDNEAVAQKAIAGHLWDMWRNELACRSPQSIIEAGFGTGTMTRLYMSELKPSHLILWDLCPSDIEFTCTSVETLTGDAEEFMSRQPDTSVDAIVSASTIQWFNSPSGFISNAARALSSGGHLVISTFGERNMQELTQVTNLPLRYLTLNELVGLLPANMRLLAADQEDITLRFDSPKEVMRHLRATGVNGMRGTDTPLSRILSGYPRNHDGSVNLTYHPLYLIAEKT</sequence>
<evidence type="ECO:0000313" key="6">
    <source>
        <dbReference type="Proteomes" id="UP000186351"/>
    </source>
</evidence>
<dbReference type="PANTHER" id="PTHR13090:SF1">
    <property type="entry name" value="ARGININE-HYDROXYLASE NDUFAF5, MITOCHONDRIAL"/>
    <property type="match status" value="1"/>
</dbReference>
<dbReference type="PANTHER" id="PTHR13090">
    <property type="entry name" value="ARGININE-HYDROXYLASE NDUFAF5, MITOCHONDRIAL"/>
    <property type="match status" value="1"/>
</dbReference>
<dbReference type="SUPFAM" id="SSF53335">
    <property type="entry name" value="S-adenosyl-L-methionine-dependent methyltransferases"/>
    <property type="match status" value="1"/>
</dbReference>
<evidence type="ECO:0000313" key="4">
    <source>
        <dbReference type="EMBL" id="ANU63505.1"/>
    </source>
</evidence>
<dbReference type="Pfam" id="PF04301">
    <property type="entry name" value="BioG"/>
    <property type="match status" value="1"/>
</dbReference>
<dbReference type="KEGG" id="pary:A4V02_07045"/>
<dbReference type="GO" id="GO:0008757">
    <property type="term" value="F:S-adenosylmethionine-dependent methyltransferase activity"/>
    <property type="evidence" value="ECO:0007669"/>
    <property type="project" value="InterPro"/>
</dbReference>
<dbReference type="AlphaFoldDB" id="A0A1B1S9N8"/>
<proteinExistence type="predicted"/>
<evidence type="ECO:0000313" key="5">
    <source>
        <dbReference type="EMBL" id="TGY72459.1"/>
    </source>
</evidence>
<dbReference type="Proteomes" id="UP000306630">
    <property type="component" value="Unassembled WGS sequence"/>
</dbReference>
<dbReference type="GeneID" id="65536610"/>
<dbReference type="OrthoDB" id="7688089at2"/>
<dbReference type="InterPro" id="IPR029058">
    <property type="entry name" value="AB_hydrolase_fold"/>
</dbReference>
<name>A0A1B1S9N8_9BACT</name>